<dbReference type="AlphaFoldDB" id="A0A7J5YPK5"/>
<dbReference type="InterPro" id="IPR011029">
    <property type="entry name" value="DEATH-like_dom_sf"/>
</dbReference>
<evidence type="ECO:0000313" key="4">
    <source>
        <dbReference type="Proteomes" id="UP000518266"/>
    </source>
</evidence>
<protein>
    <recommendedName>
        <fullName evidence="2">Pyrin domain-containing protein</fullName>
    </recommendedName>
</protein>
<evidence type="ECO:0000259" key="2">
    <source>
        <dbReference type="PROSITE" id="PS50824"/>
    </source>
</evidence>
<keyword evidence="1" id="KW-0732">Signal</keyword>
<organism evidence="3 4">
    <name type="scientific">Dissostichus mawsoni</name>
    <name type="common">Antarctic cod</name>
    <dbReference type="NCBI Taxonomy" id="36200"/>
    <lineage>
        <taxon>Eukaryota</taxon>
        <taxon>Metazoa</taxon>
        <taxon>Chordata</taxon>
        <taxon>Craniata</taxon>
        <taxon>Vertebrata</taxon>
        <taxon>Euteleostomi</taxon>
        <taxon>Actinopterygii</taxon>
        <taxon>Neopterygii</taxon>
        <taxon>Teleostei</taxon>
        <taxon>Neoteleostei</taxon>
        <taxon>Acanthomorphata</taxon>
        <taxon>Eupercaria</taxon>
        <taxon>Perciformes</taxon>
        <taxon>Notothenioidei</taxon>
        <taxon>Nototheniidae</taxon>
        <taxon>Dissostichus</taxon>
    </lineage>
</organism>
<dbReference type="Proteomes" id="UP000518266">
    <property type="component" value="Unassembled WGS sequence"/>
</dbReference>
<name>A0A7J5YPK5_DISMA</name>
<feature type="domain" description="Pyrin" evidence="2">
    <location>
        <begin position="66"/>
        <end position="153"/>
    </location>
</feature>
<feature type="signal peptide" evidence="1">
    <location>
        <begin position="1"/>
        <end position="18"/>
    </location>
</feature>
<accession>A0A7J5YPK5</accession>
<dbReference type="Gene3D" id="1.10.533.10">
    <property type="entry name" value="Death Domain, Fas"/>
    <property type="match status" value="1"/>
</dbReference>
<reference evidence="3 4" key="1">
    <citation type="submission" date="2020-03" db="EMBL/GenBank/DDBJ databases">
        <title>Dissostichus mawsoni Genome sequencing and assembly.</title>
        <authorList>
            <person name="Park H."/>
        </authorList>
    </citation>
    <scope>NUCLEOTIDE SEQUENCE [LARGE SCALE GENOMIC DNA]</scope>
    <source>
        <strain evidence="3">DM0001</strain>
        <tissue evidence="3">Muscle</tissue>
    </source>
</reference>
<gene>
    <name evidence="3" type="ORF">F7725_020096</name>
</gene>
<dbReference type="SUPFAM" id="SSF47986">
    <property type="entry name" value="DEATH domain"/>
    <property type="match status" value="1"/>
</dbReference>
<evidence type="ECO:0000256" key="1">
    <source>
        <dbReference type="SAM" id="SignalP"/>
    </source>
</evidence>
<comment type="caution">
    <text evidence="3">The sequence shown here is derived from an EMBL/GenBank/DDBJ whole genome shotgun (WGS) entry which is preliminary data.</text>
</comment>
<dbReference type="CDD" id="cd08321">
    <property type="entry name" value="Pyrin_ASC-like"/>
    <property type="match status" value="1"/>
</dbReference>
<evidence type="ECO:0000313" key="3">
    <source>
        <dbReference type="EMBL" id="KAF3850377.1"/>
    </source>
</evidence>
<dbReference type="Pfam" id="PF02758">
    <property type="entry name" value="PYRIN"/>
    <property type="match status" value="1"/>
</dbReference>
<feature type="chain" id="PRO_5029863018" description="Pyrin domain-containing protein" evidence="1">
    <location>
        <begin position="19"/>
        <end position="414"/>
    </location>
</feature>
<dbReference type="SMART" id="SM01289">
    <property type="entry name" value="PYRIN"/>
    <property type="match status" value="1"/>
</dbReference>
<keyword evidence="4" id="KW-1185">Reference proteome</keyword>
<feature type="non-terminal residue" evidence="3">
    <location>
        <position position="414"/>
    </location>
</feature>
<dbReference type="OrthoDB" id="10058437at2759"/>
<dbReference type="InterPro" id="IPR004020">
    <property type="entry name" value="DAPIN"/>
</dbReference>
<dbReference type="PROSITE" id="PS50824">
    <property type="entry name" value="DAPIN"/>
    <property type="match status" value="1"/>
</dbReference>
<proteinExistence type="predicted"/>
<dbReference type="EMBL" id="JAAKFY010000011">
    <property type="protein sequence ID" value="KAF3850377.1"/>
    <property type="molecule type" value="Genomic_DNA"/>
</dbReference>
<sequence>MLLFCVKLGALLWISVRTERRKPPPLKALGNMTARPKLRAQSKHHLLLDLDLDLDLDPALFPGEKMETPREVLLGTLESLGKKELKKFKWCLEGKFLGFPGIPKSELEKADQMDTVDLMLLYYDINTIKVTREVLKKIPRNDLEEKLSETSSDPKGRSLKNGRTITSTWCRVEVPLKAESESLSATFTQETANSVWNEVGPAELSDISGGGVMDEPWLFSTIFSLSAKAGPWWRAEVNTRSEEVNTTYVKCKFHLQEKVLGFPGIPKSRLDKADRMDAVDLMLLFHGIHTIKTPDIPHHLHRGTSTPHGVGVEVPLKAERKRPTVWNEFVLPNCQISQEGESWMNPGCFPQCRPKPKPKLTHLYQSAVDQALRVQTDTWTCSSASSAPPEAEILCFRGGSSEAAASGQSIQESS</sequence>